<dbReference type="InterPro" id="IPR027417">
    <property type="entry name" value="P-loop_NTPase"/>
</dbReference>
<organism evidence="2 3">
    <name type="scientific">Sodaliphilus pleomorphus</name>
    <dbReference type="NCBI Taxonomy" id="2606626"/>
    <lineage>
        <taxon>Bacteria</taxon>
        <taxon>Pseudomonadati</taxon>
        <taxon>Bacteroidota</taxon>
        <taxon>Bacteroidia</taxon>
        <taxon>Bacteroidales</taxon>
        <taxon>Muribaculaceae</taxon>
        <taxon>Sodaliphilus</taxon>
    </lineage>
</organism>
<accession>A0A6L5X7F4</accession>
<reference evidence="2 3" key="1">
    <citation type="submission" date="2019-08" db="EMBL/GenBank/DDBJ databases">
        <title>In-depth cultivation of the pig gut microbiome towards novel bacterial diversity and tailored functional studies.</title>
        <authorList>
            <person name="Wylensek D."/>
            <person name="Hitch T.C.A."/>
            <person name="Clavel T."/>
        </authorList>
    </citation>
    <scope>NUCLEOTIDE SEQUENCE [LARGE SCALE GENOMIC DNA]</scope>
    <source>
        <strain evidence="2 3">Oil-RF-744-WCA-WT-10</strain>
    </source>
</reference>
<evidence type="ECO:0000313" key="2">
    <source>
        <dbReference type="EMBL" id="MSS16231.1"/>
    </source>
</evidence>
<keyword evidence="3" id="KW-1185">Reference proteome</keyword>
<name>A0A6L5X7F4_9BACT</name>
<proteinExistence type="predicted"/>
<dbReference type="Gene3D" id="3.40.50.300">
    <property type="entry name" value="P-loop containing nucleotide triphosphate hydrolases"/>
    <property type="match status" value="1"/>
</dbReference>
<protein>
    <submittedName>
        <fullName evidence="2">Uncharacterized protein</fullName>
    </submittedName>
</protein>
<feature type="region of interest" description="Disordered" evidence="1">
    <location>
        <begin position="1"/>
        <end position="25"/>
    </location>
</feature>
<gene>
    <name evidence="2" type="ORF">FYJ29_00350</name>
</gene>
<dbReference type="AlphaFoldDB" id="A0A6L5X7F4"/>
<dbReference type="EMBL" id="VULT01000001">
    <property type="protein sequence ID" value="MSS16231.1"/>
    <property type="molecule type" value="Genomic_DNA"/>
</dbReference>
<dbReference type="SUPFAM" id="SSF52540">
    <property type="entry name" value="P-loop containing nucleoside triphosphate hydrolases"/>
    <property type="match status" value="1"/>
</dbReference>
<sequence>MDNKTINQALGAIPKTPSQGSKSSRPVVDFNIESQIFRSCLLKVEPKFDIAKGDRRVLNSIFAWIWKKDNINVLGLDYDKGFYLYGPLGRGKTMTMLATRKYMNSVFARHRHMQEDYRLKAWWKTASELANIYAADGQPALMQYTAQDVNLVIDEFGREPNPANNYGTKMNVLQFVLQLRYDHRRTSVTHITTNMRLEDIEPRYGDYVADRCKEMFNFIEFDGDSLR</sequence>
<comment type="caution">
    <text evidence="2">The sequence shown here is derived from an EMBL/GenBank/DDBJ whole genome shotgun (WGS) entry which is preliminary data.</text>
</comment>
<evidence type="ECO:0000256" key="1">
    <source>
        <dbReference type="SAM" id="MobiDB-lite"/>
    </source>
</evidence>
<dbReference type="Proteomes" id="UP000483362">
    <property type="component" value="Unassembled WGS sequence"/>
</dbReference>
<evidence type="ECO:0000313" key="3">
    <source>
        <dbReference type="Proteomes" id="UP000483362"/>
    </source>
</evidence>